<evidence type="ECO:0000313" key="3">
    <source>
        <dbReference type="Proteomes" id="UP000324101"/>
    </source>
</evidence>
<dbReference type="RefSeq" id="WP_150261537.1">
    <property type="nucleotide sequence ID" value="NZ_CP029189.1"/>
</dbReference>
<feature type="region of interest" description="Disordered" evidence="1">
    <location>
        <begin position="42"/>
        <end position="66"/>
    </location>
</feature>
<gene>
    <name evidence="2" type="ORF">DEJ51_34150</name>
</gene>
<dbReference type="AlphaFoldDB" id="A0A5P2E0X6"/>
<evidence type="ECO:0000256" key="1">
    <source>
        <dbReference type="SAM" id="MobiDB-lite"/>
    </source>
</evidence>
<dbReference type="OrthoDB" id="4336603at2"/>
<protein>
    <submittedName>
        <fullName evidence="2">Uncharacterized protein</fullName>
    </submittedName>
</protein>
<dbReference type="Proteomes" id="UP000324101">
    <property type="component" value="Chromosome"/>
</dbReference>
<reference evidence="2 3" key="1">
    <citation type="submission" date="2018-05" db="EMBL/GenBank/DDBJ databases">
        <title>Streptomyces venezuelae.</title>
        <authorList>
            <person name="Kim W."/>
            <person name="Lee N."/>
            <person name="Cho B.-K."/>
        </authorList>
    </citation>
    <scope>NUCLEOTIDE SEQUENCE [LARGE SCALE GENOMIC DNA]</scope>
    <source>
        <strain evidence="2 3">ATCC 21018</strain>
    </source>
</reference>
<sequence length="66" mass="7411">MEQRTVSPPSWSGFARRADEFRQAPDTPIYDDVERQWIAQGREVPRPGPSWGGGDPLCAGDLFHRG</sequence>
<evidence type="ECO:0000313" key="2">
    <source>
        <dbReference type="EMBL" id="QES58549.1"/>
    </source>
</evidence>
<proteinExistence type="predicted"/>
<organism evidence="2 3">
    <name type="scientific">Streptomyces venezuelae</name>
    <dbReference type="NCBI Taxonomy" id="54571"/>
    <lineage>
        <taxon>Bacteria</taxon>
        <taxon>Bacillati</taxon>
        <taxon>Actinomycetota</taxon>
        <taxon>Actinomycetes</taxon>
        <taxon>Kitasatosporales</taxon>
        <taxon>Streptomycetaceae</taxon>
        <taxon>Streptomyces</taxon>
    </lineage>
</organism>
<accession>A0A5P2E0X6</accession>
<dbReference type="EMBL" id="CP029189">
    <property type="protein sequence ID" value="QES58549.1"/>
    <property type="molecule type" value="Genomic_DNA"/>
</dbReference>
<name>A0A5P2E0X6_STRVZ</name>